<comment type="caution">
    <text evidence="3">The sequence shown here is derived from an EMBL/GenBank/DDBJ whole genome shotgun (WGS) entry which is preliminary data.</text>
</comment>
<evidence type="ECO:0000313" key="3">
    <source>
        <dbReference type="EMBL" id="KRG60234.1"/>
    </source>
</evidence>
<dbReference type="InterPro" id="IPR002104">
    <property type="entry name" value="Integrase_catalytic"/>
</dbReference>
<dbReference type="CDD" id="cd00397">
    <property type="entry name" value="DNA_BRE_C"/>
    <property type="match status" value="1"/>
</dbReference>
<dbReference type="Pfam" id="PF00589">
    <property type="entry name" value="Phage_integrase"/>
    <property type="match status" value="1"/>
</dbReference>
<feature type="domain" description="Tyr recombinase" evidence="2">
    <location>
        <begin position="190"/>
        <end position="376"/>
    </location>
</feature>
<accession>A0ABR5NND5</accession>
<dbReference type="Proteomes" id="UP000050902">
    <property type="component" value="Unassembled WGS sequence"/>
</dbReference>
<protein>
    <submittedName>
        <fullName evidence="3">Integrase</fullName>
    </submittedName>
</protein>
<keyword evidence="1" id="KW-0233">DNA recombination</keyword>
<dbReference type="Gene3D" id="1.10.443.10">
    <property type="entry name" value="Intergrase catalytic core"/>
    <property type="match status" value="1"/>
</dbReference>
<gene>
    <name evidence="3" type="ORF">ABB22_02350</name>
</gene>
<evidence type="ECO:0000259" key="2">
    <source>
        <dbReference type="PROSITE" id="PS51898"/>
    </source>
</evidence>
<dbReference type="EMBL" id="LDJG01000003">
    <property type="protein sequence ID" value="KRG60234.1"/>
    <property type="molecule type" value="Genomic_DNA"/>
</dbReference>
<dbReference type="InterPro" id="IPR011010">
    <property type="entry name" value="DNA_brk_join_enz"/>
</dbReference>
<sequence>MDMQRDHHRRLDASTLREVAAQLPPLPPVIRYYDDFDDTTRSIRNPATANRFVVHANGSVINIEFALVQEAFGTILKHVFLRIIGEGFAPRTAAMYTLGGKHFGSEDVTGLLGSGPTGISSVWTAFLAKTLPTDAYSCAKSILKLLCQHRINGWSDSYHDVISALPLPFKDKYAVVRSGEAFISVDDEAAIVRFLDEAAIQAKKSLLALEEVQDAAMLLCAYHFAMRPIQIAMLAFRDVKIRREDVGMLASVHITFRMAKQRSSSAAKPLLRRVKREWTPLFVEIERHFQASGDDAGARVFGATSANEASRRISSLLHDLLELGATAVNLRHTAAQRLVDAGASQEELAEFLGHSDMTTALVYYETSANQAERVNKVLGISEIYQRVARIAHDRFISPEELAQLKESQQIGGAPHGVPIAGIGGCTSGQAACPYNPILSCYGCRKFMPIHDVLMHSKVLADFRGVARFFHESSRGDVASPAYLQLERTIAEVQAVVLELEGSPS</sequence>
<dbReference type="RefSeq" id="WP_057505040.1">
    <property type="nucleotide sequence ID" value="NZ_LDJG01000003.1"/>
</dbReference>
<proteinExistence type="predicted"/>
<evidence type="ECO:0000313" key="4">
    <source>
        <dbReference type="Proteomes" id="UP000050902"/>
    </source>
</evidence>
<evidence type="ECO:0000256" key="1">
    <source>
        <dbReference type="ARBA" id="ARBA00023172"/>
    </source>
</evidence>
<dbReference type="InterPro" id="IPR013762">
    <property type="entry name" value="Integrase-like_cat_sf"/>
</dbReference>
<name>A0ABR5NND5_9GAMM</name>
<keyword evidence="4" id="KW-1185">Reference proteome</keyword>
<dbReference type="SUPFAM" id="SSF56349">
    <property type="entry name" value="DNA breaking-rejoining enzymes"/>
    <property type="match status" value="1"/>
</dbReference>
<reference evidence="3 4" key="1">
    <citation type="submission" date="2015-05" db="EMBL/GenBank/DDBJ databases">
        <title>Genome sequencing and analysis of members of genus Stenotrophomonas.</title>
        <authorList>
            <person name="Patil P.P."/>
            <person name="Midha S."/>
            <person name="Patil P.B."/>
        </authorList>
    </citation>
    <scope>NUCLEOTIDE SEQUENCE [LARGE SCALE GENOMIC DNA]</scope>
    <source>
        <strain evidence="3 4">DSM 12575</strain>
    </source>
</reference>
<dbReference type="PROSITE" id="PS51898">
    <property type="entry name" value="TYR_RECOMBINASE"/>
    <property type="match status" value="1"/>
</dbReference>
<organism evidence="3 4">
    <name type="scientific">Stenotrophomonas nitritireducens</name>
    <dbReference type="NCBI Taxonomy" id="83617"/>
    <lineage>
        <taxon>Bacteria</taxon>
        <taxon>Pseudomonadati</taxon>
        <taxon>Pseudomonadota</taxon>
        <taxon>Gammaproteobacteria</taxon>
        <taxon>Lysobacterales</taxon>
        <taxon>Lysobacteraceae</taxon>
        <taxon>Stenotrophomonas</taxon>
    </lineage>
</organism>